<dbReference type="EMBL" id="JAYMYR010000008">
    <property type="protein sequence ID" value="KAK7348331.1"/>
    <property type="molecule type" value="Genomic_DNA"/>
</dbReference>
<evidence type="ECO:0000313" key="2">
    <source>
        <dbReference type="Proteomes" id="UP001374584"/>
    </source>
</evidence>
<dbReference type="Gene3D" id="3.40.50.620">
    <property type="entry name" value="HUPs"/>
    <property type="match status" value="1"/>
</dbReference>
<proteinExistence type="predicted"/>
<reference evidence="1 2" key="1">
    <citation type="submission" date="2024-01" db="EMBL/GenBank/DDBJ databases">
        <title>The genomes of 5 underutilized Papilionoideae crops provide insights into root nodulation and disease resistanc.</title>
        <authorList>
            <person name="Jiang F."/>
        </authorList>
    </citation>
    <scope>NUCLEOTIDE SEQUENCE [LARGE SCALE GENOMIC DNA]</scope>
    <source>
        <strain evidence="1">JINMINGXINNONG_FW02</strain>
        <tissue evidence="1">Leaves</tissue>
    </source>
</reference>
<evidence type="ECO:0008006" key="3">
    <source>
        <dbReference type="Google" id="ProtNLM"/>
    </source>
</evidence>
<dbReference type="InterPro" id="IPR014729">
    <property type="entry name" value="Rossmann-like_a/b/a_fold"/>
</dbReference>
<organism evidence="1 2">
    <name type="scientific">Phaseolus coccineus</name>
    <name type="common">Scarlet runner bean</name>
    <name type="synonym">Phaseolus multiflorus</name>
    <dbReference type="NCBI Taxonomy" id="3886"/>
    <lineage>
        <taxon>Eukaryota</taxon>
        <taxon>Viridiplantae</taxon>
        <taxon>Streptophyta</taxon>
        <taxon>Embryophyta</taxon>
        <taxon>Tracheophyta</taxon>
        <taxon>Spermatophyta</taxon>
        <taxon>Magnoliopsida</taxon>
        <taxon>eudicotyledons</taxon>
        <taxon>Gunneridae</taxon>
        <taxon>Pentapetalae</taxon>
        <taxon>rosids</taxon>
        <taxon>fabids</taxon>
        <taxon>Fabales</taxon>
        <taxon>Fabaceae</taxon>
        <taxon>Papilionoideae</taxon>
        <taxon>50 kb inversion clade</taxon>
        <taxon>NPAAA clade</taxon>
        <taxon>indigoferoid/millettioid clade</taxon>
        <taxon>Phaseoleae</taxon>
        <taxon>Phaseolus</taxon>
    </lineage>
</organism>
<dbReference type="CDD" id="cd01989">
    <property type="entry name" value="USP_STK_Ubox_N"/>
    <property type="match status" value="1"/>
</dbReference>
<dbReference type="PANTHER" id="PTHR47382:SF4">
    <property type="entry name" value="AMINOACYLTRANSFERASE, E1 UBIQUITIN-ACTIVATING ENZYME-RELATED"/>
    <property type="match status" value="1"/>
</dbReference>
<gene>
    <name evidence="1" type="ORF">VNO80_22884</name>
</gene>
<evidence type="ECO:0000313" key="1">
    <source>
        <dbReference type="EMBL" id="KAK7348331.1"/>
    </source>
</evidence>
<sequence length="318" mass="35816">MMGSTRSWEKEQDECMPCDTHEESSSCFGCGLIGFKRNQVIDCSLSRSSSSKSEIGDSDSEELFEINLKEPLVLDSIREDCESTVFSLDIHDCNNNDDDDVVYVAVGKDEHSGPSMEALSWALKHAVTPSATVVCLLHVFPQVKLIPSPLGKIPRSHVNLEYTNMHLTQERAKRKLLLQKFIDLCVHSKVKVEMMLIEGDNVGRAIVDLVRNLNIRKLVIGISRSNLRKCESGRKNGTAAKVVKYAQESCDIKIICEGREVIEQMSECTSPRFTDNGSSTASQEINEFRGFVPLKHFMSNWLWLFRSIITKDKMSKYA</sequence>
<keyword evidence="2" id="KW-1185">Reference proteome</keyword>
<dbReference type="SUPFAM" id="SSF52402">
    <property type="entry name" value="Adenine nucleotide alpha hydrolases-like"/>
    <property type="match status" value="1"/>
</dbReference>
<dbReference type="Proteomes" id="UP001374584">
    <property type="component" value="Unassembled WGS sequence"/>
</dbReference>
<protein>
    <recommendedName>
        <fullName evidence="3">UspA domain-containing protein</fullName>
    </recommendedName>
</protein>
<comment type="caution">
    <text evidence="1">The sequence shown here is derived from an EMBL/GenBank/DDBJ whole genome shotgun (WGS) entry which is preliminary data.</text>
</comment>
<accession>A0AAN9M5P5</accession>
<name>A0AAN9M5P5_PHACN</name>
<dbReference type="PANTHER" id="PTHR47382">
    <property type="entry name" value="U-BOX DOMAIN-CONTAINING PROTEIN 52-LIKE"/>
    <property type="match status" value="1"/>
</dbReference>
<dbReference type="AlphaFoldDB" id="A0AAN9M5P5"/>